<dbReference type="GO" id="GO:0019634">
    <property type="term" value="P:organic phosphonate metabolic process"/>
    <property type="evidence" value="ECO:0007669"/>
    <property type="project" value="InterPro"/>
</dbReference>
<gene>
    <name evidence="1" type="ORF">TALK_14555</name>
</gene>
<evidence type="ECO:0000313" key="2">
    <source>
        <dbReference type="Proteomes" id="UP000193396"/>
    </source>
</evidence>
<dbReference type="EMBL" id="JFKB01000009">
    <property type="protein sequence ID" value="OSQ47251.1"/>
    <property type="molecule type" value="Genomic_DNA"/>
</dbReference>
<dbReference type="NCBIfam" id="TIGR03293">
    <property type="entry name" value="PhnG_redo"/>
    <property type="match status" value="1"/>
</dbReference>
<protein>
    <submittedName>
        <fullName evidence="1">Phosphonate metabolism protein PhnG</fullName>
    </submittedName>
</protein>
<accession>A0A1Y2LBQ6</accession>
<organism evidence="1 2">
    <name type="scientific">Thalassospira alkalitolerans</name>
    <dbReference type="NCBI Taxonomy" id="1293890"/>
    <lineage>
        <taxon>Bacteria</taxon>
        <taxon>Pseudomonadati</taxon>
        <taxon>Pseudomonadota</taxon>
        <taxon>Alphaproteobacteria</taxon>
        <taxon>Rhodospirillales</taxon>
        <taxon>Thalassospiraceae</taxon>
        <taxon>Thalassospira</taxon>
    </lineage>
</organism>
<dbReference type="Pfam" id="PF06754">
    <property type="entry name" value="PhnG"/>
    <property type="match status" value="1"/>
</dbReference>
<reference evidence="1 2" key="1">
    <citation type="submission" date="2014-03" db="EMBL/GenBank/DDBJ databases">
        <title>The draft genome sequence of Thalassospira alkalitolerans JCM 18968.</title>
        <authorList>
            <person name="Lai Q."/>
            <person name="Shao Z."/>
        </authorList>
    </citation>
    <scope>NUCLEOTIDE SEQUENCE [LARGE SCALE GENOMIC DNA]</scope>
    <source>
        <strain evidence="1 2">JCM 18968</strain>
    </source>
</reference>
<keyword evidence="2" id="KW-1185">Reference proteome</keyword>
<comment type="caution">
    <text evidence="1">The sequence shown here is derived from an EMBL/GenBank/DDBJ whole genome shotgun (WGS) entry which is preliminary data.</text>
</comment>
<sequence length="146" mass="16071">MDAATAARKYWMSILARTDCNTLATHWQGNYADVAWQTLRAPQIGMVMVRGRAGGAGQRFNLGEMTVTRCSVTLADGTIGHAYVKGRDRTQAEYAALFDAVMLRDGAAQSFIDDLAQKQAVVKRDHARKIAATKVDFFTLVRGEDE</sequence>
<dbReference type="Proteomes" id="UP000193396">
    <property type="component" value="Unassembled WGS sequence"/>
</dbReference>
<proteinExistence type="predicted"/>
<name>A0A1Y2LBQ6_9PROT</name>
<dbReference type="STRING" id="1293890.TALK_14555"/>
<dbReference type="GO" id="GO:0015716">
    <property type="term" value="P:organic phosphonate transport"/>
    <property type="evidence" value="ECO:0007669"/>
    <property type="project" value="InterPro"/>
</dbReference>
<evidence type="ECO:0000313" key="1">
    <source>
        <dbReference type="EMBL" id="OSQ47251.1"/>
    </source>
</evidence>
<dbReference type="AlphaFoldDB" id="A0A1Y2LBQ6"/>
<dbReference type="InterPro" id="IPR009609">
    <property type="entry name" value="Phosphonate_metab_PhnG"/>
</dbReference>